<dbReference type="HOGENOM" id="CLU_826506_0_0_1"/>
<organism evidence="1 2">
    <name type="scientific">Fusarium oxysporum f. sp. raphani 54005</name>
    <dbReference type="NCBI Taxonomy" id="1089458"/>
    <lineage>
        <taxon>Eukaryota</taxon>
        <taxon>Fungi</taxon>
        <taxon>Dikarya</taxon>
        <taxon>Ascomycota</taxon>
        <taxon>Pezizomycotina</taxon>
        <taxon>Sordariomycetes</taxon>
        <taxon>Hypocreomycetidae</taxon>
        <taxon>Hypocreales</taxon>
        <taxon>Nectriaceae</taxon>
        <taxon>Fusarium</taxon>
        <taxon>Fusarium oxysporum species complex</taxon>
    </lineage>
</organism>
<dbReference type="PANTHER" id="PTHR34706:SF1">
    <property type="entry name" value="VWFA DOMAIN-CONTAINING PROTEIN"/>
    <property type="match status" value="1"/>
</dbReference>
<keyword evidence="2" id="KW-1185">Reference proteome</keyword>
<dbReference type="AlphaFoldDB" id="X0C3X5"/>
<protein>
    <recommendedName>
        <fullName evidence="3">VWFA domain-containing protein</fullName>
    </recommendedName>
</protein>
<evidence type="ECO:0008006" key="3">
    <source>
        <dbReference type="Google" id="ProtNLM"/>
    </source>
</evidence>
<sequence length="336" mass="37917">MKPRFARHRQTYTETHINKPFIVLYFHLQLSTMSTTVYSQLNKEQMIHKATELLGQVKEAEASVTQETTNFIQTETSRVLLDGRGTDTSVYFDVSGSMGHYDSRPWNIQHAIVEGIVPTAAEYDSDGIDLIAIMEESPMEEGRKSKVKDLKVAMEFVNKFRQNLRGTTPTRQLFKKDVRAHVAACIKDPNNTKRLNIVIVTDGEPSDTHNDSMTKTTEWATLELSSAGRSPKEYLGISYVIVTEQLHTMACYRMLEDRTSWGEGDKAVECDMSNAIYPFTITALGGPYKQIVINLILAANNSDPLDRAPEKLFQGAPENFIQLMDAYIEKGYAEEV</sequence>
<evidence type="ECO:0000313" key="2">
    <source>
        <dbReference type="Proteomes" id="UP000030663"/>
    </source>
</evidence>
<dbReference type="SUPFAM" id="SSF53300">
    <property type="entry name" value="vWA-like"/>
    <property type="match status" value="1"/>
</dbReference>
<evidence type="ECO:0000313" key="1">
    <source>
        <dbReference type="EMBL" id="EXK77467.1"/>
    </source>
</evidence>
<dbReference type="InterPro" id="IPR036465">
    <property type="entry name" value="vWFA_dom_sf"/>
</dbReference>
<proteinExistence type="predicted"/>
<name>X0C3X5_FUSOX</name>
<dbReference type="Proteomes" id="UP000030663">
    <property type="component" value="Unassembled WGS sequence"/>
</dbReference>
<reference evidence="1 2" key="1">
    <citation type="submission" date="2011-11" db="EMBL/GenBank/DDBJ databases">
        <title>The Genome Sequence of Fusarium oxysporum PHW815.</title>
        <authorList>
            <consortium name="The Broad Institute Genome Sequencing Platform"/>
            <person name="Ma L.-J."/>
            <person name="Gale L.R."/>
            <person name="Schwartz D.C."/>
            <person name="Zhou S."/>
            <person name="Corby-Kistler H."/>
            <person name="Young S.K."/>
            <person name="Zeng Q."/>
            <person name="Gargeya S."/>
            <person name="Fitzgerald M."/>
            <person name="Haas B."/>
            <person name="Abouelleil A."/>
            <person name="Alvarado L."/>
            <person name="Arachchi H.M."/>
            <person name="Berlin A."/>
            <person name="Brown A."/>
            <person name="Chapman S.B."/>
            <person name="Chen Z."/>
            <person name="Dunbar C."/>
            <person name="Freedman E."/>
            <person name="Gearin G."/>
            <person name="Goldberg J."/>
            <person name="Griggs A."/>
            <person name="Gujja S."/>
            <person name="Heiman D."/>
            <person name="Howarth C."/>
            <person name="Larson L."/>
            <person name="Lui A."/>
            <person name="MacDonald P.J.P."/>
            <person name="Montmayeur A."/>
            <person name="Murphy C."/>
            <person name="Neiman D."/>
            <person name="Pearson M."/>
            <person name="Priest M."/>
            <person name="Roberts A."/>
            <person name="Saif S."/>
            <person name="Shea T."/>
            <person name="Shenoy N."/>
            <person name="Sisk P."/>
            <person name="Stolte C."/>
            <person name="Sykes S."/>
            <person name="Wortman J."/>
            <person name="Nusbaum C."/>
            <person name="Birren B."/>
        </authorList>
    </citation>
    <scope>NUCLEOTIDE SEQUENCE [LARGE SCALE GENOMIC DNA]</scope>
    <source>
        <strain evidence="1 2">54005</strain>
    </source>
</reference>
<dbReference type="PANTHER" id="PTHR34706">
    <property type="entry name" value="SLR1338 PROTEIN"/>
    <property type="match status" value="1"/>
</dbReference>
<gene>
    <name evidence="1" type="ORF">FOQG_17830</name>
</gene>
<dbReference type="EMBL" id="JH658602">
    <property type="protein sequence ID" value="EXK77467.1"/>
    <property type="molecule type" value="Genomic_DNA"/>
</dbReference>
<accession>X0C3X5</accession>